<dbReference type="Proteomes" id="UP000214646">
    <property type="component" value="Unassembled WGS sequence"/>
</dbReference>
<accession>A0A225DEP4</accession>
<dbReference type="OrthoDB" id="9804333at2"/>
<dbReference type="RefSeq" id="WP_088260081.1">
    <property type="nucleotide sequence ID" value="NZ_NIDE01000019.1"/>
</dbReference>
<dbReference type="InterPro" id="IPR003141">
    <property type="entry name" value="Pol/His_phosphatase_N"/>
</dbReference>
<dbReference type="SMART" id="SM00481">
    <property type="entry name" value="POLIIIAc"/>
    <property type="match status" value="1"/>
</dbReference>
<protein>
    <submittedName>
        <fullName evidence="4">DNA synthesis and replication</fullName>
    </submittedName>
</protein>
<dbReference type="AlphaFoldDB" id="A0A225DEP4"/>
<feature type="compositionally biased region" description="Low complexity" evidence="1">
    <location>
        <begin position="30"/>
        <end position="45"/>
    </location>
</feature>
<feature type="signal peptide" evidence="2">
    <location>
        <begin position="1"/>
        <end position="23"/>
    </location>
</feature>
<dbReference type="InterPro" id="IPR052018">
    <property type="entry name" value="PHP_domain"/>
</dbReference>
<dbReference type="InterPro" id="IPR016195">
    <property type="entry name" value="Pol/histidinol_Pase-like"/>
</dbReference>
<proteinExistence type="predicted"/>
<dbReference type="GO" id="GO:0035312">
    <property type="term" value="F:5'-3' DNA exonuclease activity"/>
    <property type="evidence" value="ECO:0007669"/>
    <property type="project" value="TreeGrafter"/>
</dbReference>
<feature type="chain" id="PRO_5012691468" evidence="2">
    <location>
        <begin position="24"/>
        <end position="446"/>
    </location>
</feature>
<reference evidence="5" key="1">
    <citation type="submission" date="2017-06" db="EMBL/GenBank/DDBJ databases">
        <title>Genome analysis of Fimbriiglobus ruber SP5, the first member of the order Planctomycetales with confirmed chitinolytic capability.</title>
        <authorList>
            <person name="Ravin N.V."/>
            <person name="Rakitin A.L."/>
            <person name="Ivanova A.A."/>
            <person name="Beletsky A.V."/>
            <person name="Kulichevskaya I.S."/>
            <person name="Mardanov A.V."/>
            <person name="Dedysh S.N."/>
        </authorList>
    </citation>
    <scope>NUCLEOTIDE SEQUENCE [LARGE SCALE GENOMIC DNA]</scope>
    <source>
        <strain evidence="5">SP5</strain>
    </source>
</reference>
<dbReference type="Gene3D" id="3.20.20.140">
    <property type="entry name" value="Metal-dependent hydrolases"/>
    <property type="match status" value="1"/>
</dbReference>
<evidence type="ECO:0000256" key="2">
    <source>
        <dbReference type="SAM" id="SignalP"/>
    </source>
</evidence>
<evidence type="ECO:0000313" key="4">
    <source>
        <dbReference type="EMBL" id="OWK34855.1"/>
    </source>
</evidence>
<dbReference type="SUPFAM" id="SSF89550">
    <property type="entry name" value="PHP domain-like"/>
    <property type="match status" value="1"/>
</dbReference>
<feature type="region of interest" description="Disordered" evidence="1">
    <location>
        <begin position="29"/>
        <end position="48"/>
    </location>
</feature>
<organism evidence="4 5">
    <name type="scientific">Fimbriiglobus ruber</name>
    <dbReference type="NCBI Taxonomy" id="1908690"/>
    <lineage>
        <taxon>Bacteria</taxon>
        <taxon>Pseudomonadati</taxon>
        <taxon>Planctomycetota</taxon>
        <taxon>Planctomycetia</taxon>
        <taxon>Gemmatales</taxon>
        <taxon>Gemmataceae</taxon>
        <taxon>Fimbriiglobus</taxon>
    </lineage>
</organism>
<comment type="caution">
    <text evidence="4">The sequence shown here is derived from an EMBL/GenBank/DDBJ whole genome shotgun (WGS) entry which is preliminary data.</text>
</comment>
<dbReference type="PANTHER" id="PTHR42924:SF11">
    <property type="entry name" value="POLYMERASE_HISTIDINOL PHOSPHATASE N-TERMINAL DOMAIN-CONTAINING PROTEIN"/>
    <property type="match status" value="1"/>
</dbReference>
<keyword evidence="5" id="KW-1185">Reference proteome</keyword>
<evidence type="ECO:0000259" key="3">
    <source>
        <dbReference type="SMART" id="SM00481"/>
    </source>
</evidence>
<gene>
    <name evidence="4" type="ORF">FRUB_09697</name>
</gene>
<sequence>MSPIARSATTLLLCVGIFSVAVAYQNADRPTPNATPATEPAPAIADGQPRWWKGNLHTHSLWSDGDDFPEMIADWYKQHGYQFLALTDHNVIAEGEKWVPADANATRKKALAKYTARYGDRWVETREKDGKNQVRLKPLPEFRSLLEEPGKYLLIPAEEITHAYAKRPIHMNGINLRDTIKPIDGRDAFETVSVNLRQVADQRARTGRMMIGFLNHPNFGWGVRAEEMLQVEELRYFEVFNGHPGVRNYGDELHASSERVWDIALALRLGKHRLPVVYGLATDDAHGYHEYGLGKVNPGRGWVMVRASHLTAESIVRGLEAGDFYASSGVLLDDVSHVGNEYRLAIRTEPGVTYKTQFVATMKDVKLDSVPKRDKDGNPLPVTEVYSADVGKVVAESTEAKPVYKLTGNELYVRAKVISAKPHPNPYAKGDMETAWTQPVRPSKAE</sequence>
<dbReference type="GO" id="GO:0004534">
    <property type="term" value="F:5'-3' RNA exonuclease activity"/>
    <property type="evidence" value="ECO:0007669"/>
    <property type="project" value="TreeGrafter"/>
</dbReference>
<name>A0A225DEP4_9BACT</name>
<dbReference type="PANTHER" id="PTHR42924">
    <property type="entry name" value="EXONUCLEASE"/>
    <property type="match status" value="1"/>
</dbReference>
<evidence type="ECO:0000256" key="1">
    <source>
        <dbReference type="SAM" id="MobiDB-lite"/>
    </source>
</evidence>
<feature type="domain" description="Polymerase/histidinol phosphatase N-terminal" evidence="3">
    <location>
        <begin position="54"/>
        <end position="164"/>
    </location>
</feature>
<feature type="region of interest" description="Disordered" evidence="1">
    <location>
        <begin position="421"/>
        <end position="446"/>
    </location>
</feature>
<dbReference type="EMBL" id="NIDE01000019">
    <property type="protein sequence ID" value="OWK34855.1"/>
    <property type="molecule type" value="Genomic_DNA"/>
</dbReference>
<keyword evidence="2" id="KW-0732">Signal</keyword>
<evidence type="ECO:0000313" key="5">
    <source>
        <dbReference type="Proteomes" id="UP000214646"/>
    </source>
</evidence>